<dbReference type="InterPro" id="IPR029058">
    <property type="entry name" value="AB_hydrolase_fold"/>
</dbReference>
<keyword evidence="4" id="KW-1133">Transmembrane helix</keyword>
<protein>
    <recommendedName>
        <fullName evidence="6">Carboxylesterase type B domain-containing protein</fullName>
    </recommendedName>
</protein>
<keyword evidence="8" id="KW-1185">Reference proteome</keyword>
<evidence type="ECO:0000313" key="8">
    <source>
        <dbReference type="Proteomes" id="UP001516400"/>
    </source>
</evidence>
<dbReference type="PANTHER" id="PTHR43903">
    <property type="entry name" value="NEUROLIGIN"/>
    <property type="match status" value="1"/>
</dbReference>
<keyword evidence="3" id="KW-0325">Glycoprotein</keyword>
<dbReference type="SUPFAM" id="SSF53474">
    <property type="entry name" value="alpha/beta-Hydrolases"/>
    <property type="match status" value="1"/>
</dbReference>
<dbReference type="AlphaFoldDB" id="A0ABD2PFB1"/>
<keyword evidence="4" id="KW-0472">Membrane</keyword>
<feature type="signal peptide" evidence="5">
    <location>
        <begin position="1"/>
        <end position="22"/>
    </location>
</feature>
<keyword evidence="4" id="KW-0812">Transmembrane</keyword>
<feature type="chain" id="PRO_5044856197" description="Carboxylesterase type B domain-containing protein" evidence="5">
    <location>
        <begin position="23"/>
        <end position="602"/>
    </location>
</feature>
<dbReference type="InterPro" id="IPR002018">
    <property type="entry name" value="CarbesteraseB"/>
</dbReference>
<accession>A0ABD2PFB1</accession>
<evidence type="ECO:0000256" key="2">
    <source>
        <dbReference type="ARBA" id="ARBA00022729"/>
    </source>
</evidence>
<evidence type="ECO:0000313" key="7">
    <source>
        <dbReference type="EMBL" id="KAL3289693.1"/>
    </source>
</evidence>
<organism evidence="7 8">
    <name type="scientific">Cryptolaemus montrouzieri</name>
    <dbReference type="NCBI Taxonomy" id="559131"/>
    <lineage>
        <taxon>Eukaryota</taxon>
        <taxon>Metazoa</taxon>
        <taxon>Ecdysozoa</taxon>
        <taxon>Arthropoda</taxon>
        <taxon>Hexapoda</taxon>
        <taxon>Insecta</taxon>
        <taxon>Pterygota</taxon>
        <taxon>Neoptera</taxon>
        <taxon>Endopterygota</taxon>
        <taxon>Coleoptera</taxon>
        <taxon>Polyphaga</taxon>
        <taxon>Cucujiformia</taxon>
        <taxon>Coccinelloidea</taxon>
        <taxon>Coccinellidae</taxon>
        <taxon>Scymninae</taxon>
        <taxon>Scymnini</taxon>
        <taxon>Cryptolaemus</taxon>
    </lineage>
</organism>
<feature type="transmembrane region" description="Helical" evidence="4">
    <location>
        <begin position="567"/>
        <end position="588"/>
    </location>
</feature>
<comment type="caution">
    <text evidence="7">The sequence shown here is derived from an EMBL/GenBank/DDBJ whole genome shotgun (WGS) entry which is preliminary data.</text>
</comment>
<name>A0ABD2PFB1_9CUCU</name>
<reference evidence="7 8" key="1">
    <citation type="journal article" date="2021" name="BMC Biol.">
        <title>Horizontally acquired antibacterial genes associated with adaptive radiation of ladybird beetles.</title>
        <authorList>
            <person name="Li H.S."/>
            <person name="Tang X.F."/>
            <person name="Huang Y.H."/>
            <person name="Xu Z.Y."/>
            <person name="Chen M.L."/>
            <person name="Du X.Y."/>
            <person name="Qiu B.Y."/>
            <person name="Chen P.T."/>
            <person name="Zhang W."/>
            <person name="Slipinski A."/>
            <person name="Escalona H.E."/>
            <person name="Waterhouse R.M."/>
            <person name="Zwick A."/>
            <person name="Pang H."/>
        </authorList>
    </citation>
    <scope>NUCLEOTIDE SEQUENCE [LARGE SCALE GENOMIC DNA]</scope>
    <source>
        <strain evidence="7">SYSU2018</strain>
    </source>
</reference>
<sequence length="602" mass="68800">MMLKFFLDVALVVTLLIELSTSWRDTQPRVKLRQGIIEGMKLITEFSQLRVFFGVPYAAAPLGSLRFAAPRKHQGWNGTYQAKNTKPGCPQLPILPENENEDCLYLDIWAPENNSSYQFPVVVFFGGVDFARESKLIFDGQELASKGLIVIRVTYRLNIFGFMCLESPELRGNIGLLDQYYALVWVKENVVYFGGNQANITLFGHFSGATSVALHMTSSRTSGLFQRVVLSSGSATAPWITDNDTIQISKQLVRILRCDANTVMCLRGKSVRELLQALQIYSESVNKTSLLLPIVDNFLQAENRYLAVSAINSFREGVHVQIPTLVGIGWPIRYPEVDEWINLLSQGYFFLQKYVEKVKIPELIKLYRLDEKVQDLITNLLEWEYSLFIDADGRFLVNQLRKMEYEAKIEAPTFHQVSLISQRSKQPVYVYCVEDIDIVSDLVDESITMDLVLFMGSISASQISRRKFSPKEVMLSKELQDCLVNFIIFGNPTPRGRKIWRKYVQHDPYVEIIRETKSTEDKRDQKKRISFWNNLLRTFSDSQYSSIQRSVSVELSNTVGSGSGFRNAILCGLLIILLLLLVLCIVLLRKNQEFYHQILHGL</sequence>
<dbReference type="PROSITE" id="PS00941">
    <property type="entry name" value="CARBOXYLESTERASE_B_2"/>
    <property type="match status" value="1"/>
</dbReference>
<evidence type="ECO:0000256" key="3">
    <source>
        <dbReference type="ARBA" id="ARBA00023180"/>
    </source>
</evidence>
<dbReference type="InterPro" id="IPR019819">
    <property type="entry name" value="Carboxylesterase_B_CS"/>
</dbReference>
<dbReference type="Pfam" id="PF00135">
    <property type="entry name" value="COesterase"/>
    <property type="match status" value="1"/>
</dbReference>
<gene>
    <name evidence="7" type="ORF">HHI36_023095</name>
</gene>
<proteinExistence type="inferred from homology"/>
<dbReference type="Proteomes" id="UP001516400">
    <property type="component" value="Unassembled WGS sequence"/>
</dbReference>
<evidence type="ECO:0000256" key="5">
    <source>
        <dbReference type="SAM" id="SignalP"/>
    </source>
</evidence>
<evidence type="ECO:0000256" key="1">
    <source>
        <dbReference type="ARBA" id="ARBA00005964"/>
    </source>
</evidence>
<dbReference type="EMBL" id="JABFTP020000186">
    <property type="protein sequence ID" value="KAL3289693.1"/>
    <property type="molecule type" value="Genomic_DNA"/>
</dbReference>
<keyword evidence="2 5" id="KW-0732">Signal</keyword>
<evidence type="ECO:0000259" key="6">
    <source>
        <dbReference type="Pfam" id="PF00135"/>
    </source>
</evidence>
<feature type="domain" description="Carboxylesterase type B" evidence="6">
    <location>
        <begin position="27"/>
        <end position="532"/>
    </location>
</feature>
<dbReference type="InterPro" id="IPR051093">
    <property type="entry name" value="Neuroligin/BSAL"/>
</dbReference>
<dbReference type="Gene3D" id="3.40.50.1820">
    <property type="entry name" value="alpha/beta hydrolase"/>
    <property type="match status" value="1"/>
</dbReference>
<evidence type="ECO:0000256" key="4">
    <source>
        <dbReference type="SAM" id="Phobius"/>
    </source>
</evidence>
<comment type="similarity">
    <text evidence="1">Belongs to the type-B carboxylesterase/lipase family.</text>
</comment>